<proteinExistence type="inferred from homology"/>
<dbReference type="InterPro" id="IPR034291">
    <property type="entry name" value="TMP_synthase"/>
</dbReference>
<dbReference type="SUPFAM" id="SSF51391">
    <property type="entry name" value="Thiamin phosphate synthase"/>
    <property type="match status" value="1"/>
</dbReference>
<dbReference type="EC" id="2.5.1.3" evidence="9"/>
<dbReference type="GO" id="GO:0004789">
    <property type="term" value="F:thiamine-phosphate diphosphorylase activity"/>
    <property type="evidence" value="ECO:0007669"/>
    <property type="project" value="UniProtKB-UniRule"/>
</dbReference>
<keyword evidence="5 9" id="KW-0784">Thiamine biosynthesis</keyword>
<dbReference type="EMBL" id="VWNE01000012">
    <property type="protein sequence ID" value="KAA8483374.1"/>
    <property type="molecule type" value="Genomic_DNA"/>
</dbReference>
<dbReference type="UniPathway" id="UPA00060">
    <property type="reaction ID" value="UER00141"/>
</dbReference>
<evidence type="ECO:0000256" key="1">
    <source>
        <dbReference type="ARBA" id="ARBA00005165"/>
    </source>
</evidence>
<dbReference type="Proteomes" id="UP000322918">
    <property type="component" value="Unassembled WGS sequence"/>
</dbReference>
<feature type="binding site" evidence="9">
    <location>
        <begin position="137"/>
        <end position="139"/>
    </location>
    <ligand>
        <name>2-[(2R,5Z)-2-carboxy-4-methylthiazol-5(2H)-ylidene]ethyl phosphate</name>
        <dbReference type="ChEBI" id="CHEBI:62899"/>
    </ligand>
</feature>
<protein>
    <recommendedName>
        <fullName evidence="9">Thiamine-phosphate synthase</fullName>
        <shortName evidence="9">TP synthase</shortName>
        <shortName evidence="9">TPS</shortName>
        <ecNumber evidence="9">2.5.1.3</ecNumber>
    </recommendedName>
    <alternativeName>
        <fullName evidence="9">Thiamine-phosphate pyrophosphorylase</fullName>
        <shortName evidence="9">TMP pyrophosphorylase</shortName>
        <shortName evidence="9">TMP-PPase</shortName>
    </alternativeName>
</protein>
<organism evidence="14 15">
    <name type="scientific">Arcticibacter tournemirensis</name>
    <dbReference type="NCBI Taxonomy" id="699437"/>
    <lineage>
        <taxon>Bacteria</taxon>
        <taxon>Pseudomonadati</taxon>
        <taxon>Bacteroidota</taxon>
        <taxon>Sphingobacteriia</taxon>
        <taxon>Sphingobacteriales</taxon>
        <taxon>Sphingobacteriaceae</taxon>
        <taxon>Arcticibacter</taxon>
    </lineage>
</organism>
<evidence type="ECO:0000313" key="15">
    <source>
        <dbReference type="Proteomes" id="UP000290848"/>
    </source>
</evidence>
<evidence type="ECO:0000313" key="16">
    <source>
        <dbReference type="Proteomes" id="UP000322918"/>
    </source>
</evidence>
<evidence type="ECO:0000256" key="9">
    <source>
        <dbReference type="HAMAP-Rule" id="MF_00097"/>
    </source>
</evidence>
<feature type="domain" description="Thiamine phosphate synthase/TenI" evidence="12">
    <location>
        <begin position="10"/>
        <end position="191"/>
    </location>
</feature>
<evidence type="ECO:0000256" key="5">
    <source>
        <dbReference type="ARBA" id="ARBA00022977"/>
    </source>
</evidence>
<dbReference type="OrthoDB" id="9812206at2"/>
<dbReference type="GO" id="GO:0005737">
    <property type="term" value="C:cytoplasm"/>
    <property type="evidence" value="ECO:0007669"/>
    <property type="project" value="TreeGrafter"/>
</dbReference>
<feature type="binding site" evidence="9">
    <location>
        <position position="92"/>
    </location>
    <ligand>
        <name>Mg(2+)</name>
        <dbReference type="ChEBI" id="CHEBI:18420"/>
    </ligand>
</feature>
<keyword evidence="3 9" id="KW-0479">Metal-binding</keyword>
<evidence type="ECO:0000256" key="2">
    <source>
        <dbReference type="ARBA" id="ARBA00022679"/>
    </source>
</evidence>
<comment type="similarity">
    <text evidence="9 10">Belongs to the thiamine-phosphate synthase family.</text>
</comment>
<feature type="binding site" evidence="9">
    <location>
        <begin position="40"/>
        <end position="44"/>
    </location>
    <ligand>
        <name>4-amino-2-methyl-5-(diphosphooxymethyl)pyrimidine</name>
        <dbReference type="ChEBI" id="CHEBI:57841"/>
    </ligand>
</feature>
<comment type="catalytic activity">
    <reaction evidence="7 9 10">
        <text>2-(2-carboxy-4-methylthiazol-5-yl)ethyl phosphate + 4-amino-2-methyl-5-(diphosphooxymethyl)pyrimidine + 2 H(+) = thiamine phosphate + CO2 + diphosphate</text>
        <dbReference type="Rhea" id="RHEA:47848"/>
        <dbReference type="ChEBI" id="CHEBI:15378"/>
        <dbReference type="ChEBI" id="CHEBI:16526"/>
        <dbReference type="ChEBI" id="CHEBI:33019"/>
        <dbReference type="ChEBI" id="CHEBI:37575"/>
        <dbReference type="ChEBI" id="CHEBI:57841"/>
        <dbReference type="ChEBI" id="CHEBI:62890"/>
        <dbReference type="EC" id="2.5.1.3"/>
    </reaction>
</comment>
<dbReference type="GO" id="GO:0009228">
    <property type="term" value="P:thiamine biosynthetic process"/>
    <property type="evidence" value="ECO:0007669"/>
    <property type="project" value="UniProtKB-KW"/>
</dbReference>
<evidence type="ECO:0000313" key="14">
    <source>
        <dbReference type="EMBL" id="RXF70678.1"/>
    </source>
</evidence>
<feature type="binding site" evidence="9">
    <location>
        <position position="111"/>
    </location>
    <ligand>
        <name>4-amino-2-methyl-5-(diphosphooxymethyl)pyrimidine</name>
        <dbReference type="ChEBI" id="CHEBI:57841"/>
    </ligand>
</feature>
<evidence type="ECO:0000256" key="7">
    <source>
        <dbReference type="ARBA" id="ARBA00047851"/>
    </source>
</evidence>
<sequence>MKNKEFPHRLYLVTDEAACLGRDLLWVVEEAVKGGVDLVQLREKHLADYAFLLKARRLKSMLDKYDIPLVINDNLGVAKQCQARGIHVGNTDVPPLEVRKQWPECGLLGYSIEYEKQLASENSLVSDCLALSPVFSTGTKTDTVTEWKLEGVSRIRALTTKPLIAIGGITMENAAEVIRAGADCIAVVSAICSAKDPAGAAAQLRNAIEKAYSSR</sequence>
<feature type="binding site" evidence="9">
    <location>
        <position position="168"/>
    </location>
    <ligand>
        <name>2-[(2R,5Z)-2-carboxy-4-methylthiazol-5(2H)-ylidene]ethyl phosphate</name>
        <dbReference type="ChEBI" id="CHEBI:62899"/>
    </ligand>
</feature>
<feature type="binding site" evidence="9">
    <location>
        <position position="140"/>
    </location>
    <ligand>
        <name>4-amino-2-methyl-5-(diphosphooxymethyl)pyrimidine</name>
        <dbReference type="ChEBI" id="CHEBI:57841"/>
    </ligand>
</feature>
<keyword evidence="2 9" id="KW-0808">Transferase</keyword>
<evidence type="ECO:0000313" key="13">
    <source>
        <dbReference type="EMBL" id="KAA8483374.1"/>
    </source>
</evidence>
<dbReference type="CDD" id="cd00564">
    <property type="entry name" value="TMP_TenI"/>
    <property type="match status" value="1"/>
</dbReference>
<evidence type="ECO:0000259" key="12">
    <source>
        <dbReference type="Pfam" id="PF02581"/>
    </source>
</evidence>
<comment type="caution">
    <text evidence="14">The sequence shown here is derived from an EMBL/GenBank/DDBJ whole genome shotgun (WGS) entry which is preliminary data.</text>
</comment>
<dbReference type="Pfam" id="PF02581">
    <property type="entry name" value="TMP-TENI"/>
    <property type="match status" value="1"/>
</dbReference>
<evidence type="ECO:0000256" key="10">
    <source>
        <dbReference type="RuleBase" id="RU003826"/>
    </source>
</evidence>
<feature type="binding site" evidence="9">
    <location>
        <position position="73"/>
    </location>
    <ligand>
        <name>Mg(2+)</name>
        <dbReference type="ChEBI" id="CHEBI:18420"/>
    </ligand>
</feature>
<name>A0A4Q0MBI5_9SPHI</name>
<feature type="binding site" evidence="9">
    <location>
        <begin position="188"/>
        <end position="189"/>
    </location>
    <ligand>
        <name>2-[(2R,5Z)-2-carboxy-4-methylthiazol-5(2H)-ylidene]ethyl phosphate</name>
        <dbReference type="ChEBI" id="CHEBI:62899"/>
    </ligand>
</feature>
<dbReference type="HAMAP" id="MF_00097">
    <property type="entry name" value="TMP_synthase"/>
    <property type="match status" value="1"/>
</dbReference>
<dbReference type="InterPro" id="IPR022998">
    <property type="entry name" value="ThiamineP_synth_TenI"/>
</dbReference>
<dbReference type="RefSeq" id="WP_128768983.1">
    <property type="nucleotide sequence ID" value="NZ_RXOC01000004.1"/>
</dbReference>
<gene>
    <name evidence="9 14" type="primary">thiE</name>
    <name evidence="14" type="ORF">EKH83_08550</name>
    <name evidence="13" type="ORF">F1649_09295</name>
</gene>
<feature type="binding site" evidence="9">
    <location>
        <position position="72"/>
    </location>
    <ligand>
        <name>4-amino-2-methyl-5-(diphosphooxymethyl)pyrimidine</name>
        <dbReference type="ChEBI" id="CHEBI:57841"/>
    </ligand>
</feature>
<accession>A0A4Q0MBI5</accession>
<dbReference type="InterPro" id="IPR036206">
    <property type="entry name" value="ThiamineP_synth_sf"/>
</dbReference>
<reference evidence="14 15" key="1">
    <citation type="submission" date="2018-12" db="EMBL/GenBank/DDBJ databases">
        <title>The Draft Genome Sequence of the Soil Bacterium Pedobacter tournemirensis R1.</title>
        <authorList>
            <person name="He J."/>
        </authorList>
    </citation>
    <scope>NUCLEOTIDE SEQUENCE [LARGE SCALE GENOMIC DNA]</scope>
    <source>
        <strain evidence="14 15">R1</strain>
    </source>
</reference>
<dbReference type="EMBL" id="RXOC01000004">
    <property type="protein sequence ID" value="RXF70678.1"/>
    <property type="molecule type" value="Genomic_DNA"/>
</dbReference>
<evidence type="ECO:0000256" key="3">
    <source>
        <dbReference type="ARBA" id="ARBA00022723"/>
    </source>
</evidence>
<comment type="function">
    <text evidence="9">Condenses 4-methyl-5-(beta-hydroxyethyl)thiazole monophosphate (THZ-P) and 2-methyl-4-amino-5-hydroxymethyl pyrimidine pyrophosphate (HMP-PP) to form thiamine monophosphate (TMP).</text>
</comment>
<dbReference type="AlphaFoldDB" id="A0A4Q0MBI5"/>
<dbReference type="PANTHER" id="PTHR20857">
    <property type="entry name" value="THIAMINE-PHOSPHATE PYROPHOSPHORYLASE"/>
    <property type="match status" value="1"/>
</dbReference>
<evidence type="ECO:0000256" key="11">
    <source>
        <dbReference type="RuleBase" id="RU004253"/>
    </source>
</evidence>
<reference evidence="13 16" key="2">
    <citation type="submission" date="2019-09" db="EMBL/GenBank/DDBJ databases">
        <title>Pararcticibacter amylolyticus gen. nov., sp. nov., isolated from a rottenly hemp rope, and reclassification of Pedobacter tournemirensis as Pararcticibacter tournemirensis comb. nov.</title>
        <authorList>
            <person name="Cai Y."/>
        </authorList>
    </citation>
    <scope>NUCLEOTIDE SEQUENCE [LARGE SCALE GENOMIC DNA]</scope>
    <source>
        <strain evidence="13 16">TF5-37.2-LB10</strain>
    </source>
</reference>
<dbReference type="Gene3D" id="3.20.20.70">
    <property type="entry name" value="Aldolase class I"/>
    <property type="match status" value="1"/>
</dbReference>
<comment type="pathway">
    <text evidence="1 9 11">Cofactor biosynthesis; thiamine diphosphate biosynthesis; thiamine phosphate from 4-amino-2-methyl-5-diphosphomethylpyrimidine and 4-methyl-5-(2-phosphoethyl)-thiazole: step 1/1.</text>
</comment>
<comment type="cofactor">
    <cofactor evidence="9">
        <name>Mg(2+)</name>
        <dbReference type="ChEBI" id="CHEBI:18420"/>
    </cofactor>
    <text evidence="9">Binds 1 Mg(2+) ion per subunit.</text>
</comment>
<keyword evidence="16" id="KW-1185">Reference proteome</keyword>
<evidence type="ECO:0000256" key="4">
    <source>
        <dbReference type="ARBA" id="ARBA00022842"/>
    </source>
</evidence>
<evidence type="ECO:0000256" key="6">
    <source>
        <dbReference type="ARBA" id="ARBA00047334"/>
    </source>
</evidence>
<dbReference type="GO" id="GO:0000287">
    <property type="term" value="F:magnesium ion binding"/>
    <property type="evidence" value="ECO:0007669"/>
    <property type="project" value="UniProtKB-UniRule"/>
</dbReference>
<dbReference type="Proteomes" id="UP000290848">
    <property type="component" value="Unassembled WGS sequence"/>
</dbReference>
<evidence type="ECO:0000256" key="8">
    <source>
        <dbReference type="ARBA" id="ARBA00047883"/>
    </source>
</evidence>
<keyword evidence="4 9" id="KW-0460">Magnesium</keyword>
<comment type="catalytic activity">
    <reaction evidence="8 9 10">
        <text>2-[(2R,5Z)-2-carboxy-4-methylthiazol-5(2H)-ylidene]ethyl phosphate + 4-amino-2-methyl-5-(diphosphooxymethyl)pyrimidine + 2 H(+) = thiamine phosphate + CO2 + diphosphate</text>
        <dbReference type="Rhea" id="RHEA:47844"/>
        <dbReference type="ChEBI" id="CHEBI:15378"/>
        <dbReference type="ChEBI" id="CHEBI:16526"/>
        <dbReference type="ChEBI" id="CHEBI:33019"/>
        <dbReference type="ChEBI" id="CHEBI:37575"/>
        <dbReference type="ChEBI" id="CHEBI:57841"/>
        <dbReference type="ChEBI" id="CHEBI:62899"/>
        <dbReference type="EC" id="2.5.1.3"/>
    </reaction>
</comment>
<comment type="catalytic activity">
    <reaction evidence="6 9 10">
        <text>4-methyl-5-(2-phosphooxyethyl)-thiazole + 4-amino-2-methyl-5-(diphosphooxymethyl)pyrimidine + H(+) = thiamine phosphate + diphosphate</text>
        <dbReference type="Rhea" id="RHEA:22328"/>
        <dbReference type="ChEBI" id="CHEBI:15378"/>
        <dbReference type="ChEBI" id="CHEBI:33019"/>
        <dbReference type="ChEBI" id="CHEBI:37575"/>
        <dbReference type="ChEBI" id="CHEBI:57841"/>
        <dbReference type="ChEBI" id="CHEBI:58296"/>
        <dbReference type="EC" id="2.5.1.3"/>
    </reaction>
</comment>
<dbReference type="InterPro" id="IPR013785">
    <property type="entry name" value="Aldolase_TIM"/>
</dbReference>
<dbReference type="GO" id="GO:0009229">
    <property type="term" value="P:thiamine diphosphate biosynthetic process"/>
    <property type="evidence" value="ECO:0007669"/>
    <property type="project" value="UniProtKB-UniRule"/>
</dbReference>
<dbReference type="PANTHER" id="PTHR20857:SF23">
    <property type="entry name" value="THIAMINE BIOSYNTHETIC BIFUNCTIONAL ENZYME"/>
    <property type="match status" value="1"/>
</dbReference>
<dbReference type="NCBIfam" id="TIGR00693">
    <property type="entry name" value="thiE"/>
    <property type="match status" value="1"/>
</dbReference>